<evidence type="ECO:0000256" key="1">
    <source>
        <dbReference type="SAM" id="MobiDB-lite"/>
    </source>
</evidence>
<proteinExistence type="predicted"/>
<dbReference type="Proteomes" id="UP000198639">
    <property type="component" value="Unassembled WGS sequence"/>
</dbReference>
<evidence type="ECO:0000313" key="3">
    <source>
        <dbReference type="EMBL" id="SFD22357.1"/>
    </source>
</evidence>
<evidence type="ECO:0000256" key="2">
    <source>
        <dbReference type="SAM" id="SignalP"/>
    </source>
</evidence>
<name>A0A1I1QK29_9BURK</name>
<feature type="region of interest" description="Disordered" evidence="1">
    <location>
        <begin position="146"/>
        <end position="190"/>
    </location>
</feature>
<organism evidence="3 4">
    <name type="scientific">Massilia yuzhufengensis</name>
    <dbReference type="NCBI Taxonomy" id="1164594"/>
    <lineage>
        <taxon>Bacteria</taxon>
        <taxon>Pseudomonadati</taxon>
        <taxon>Pseudomonadota</taxon>
        <taxon>Betaproteobacteria</taxon>
        <taxon>Burkholderiales</taxon>
        <taxon>Oxalobacteraceae</taxon>
        <taxon>Telluria group</taxon>
        <taxon>Massilia</taxon>
    </lineage>
</organism>
<evidence type="ECO:0000313" key="4">
    <source>
        <dbReference type="Proteomes" id="UP000198639"/>
    </source>
</evidence>
<keyword evidence="4" id="KW-1185">Reference proteome</keyword>
<feature type="signal peptide" evidence="2">
    <location>
        <begin position="1"/>
        <end position="23"/>
    </location>
</feature>
<dbReference type="AlphaFoldDB" id="A0A1I1QK29"/>
<keyword evidence="2" id="KW-0732">Signal</keyword>
<protein>
    <submittedName>
        <fullName evidence="3">Uncharacterized protein</fullName>
    </submittedName>
</protein>
<feature type="chain" id="PRO_5011594788" evidence="2">
    <location>
        <begin position="24"/>
        <end position="190"/>
    </location>
</feature>
<sequence length="190" mass="18594">MNARKLVAWTLAGLVACSSAAWAALPKPALTQAQQDAAAAKKAEADAKAAKDKELLAASIDSVSARWRAQAPAKGWRINPPVAIVAAPAAPAVAAPAAGTVPAGVTPPSAGMPAAAPANAAPGTAAAAPATGAAPLSRQALNAANVPVKSEKLGTAAPSEDVKRSQTKAVPKGVGPAVEKDSTPKTANKQ</sequence>
<gene>
    <name evidence="3" type="ORF">SAMN05216204_11965</name>
</gene>
<accession>A0A1I1QK29</accession>
<dbReference type="PROSITE" id="PS51257">
    <property type="entry name" value="PROKAR_LIPOPROTEIN"/>
    <property type="match status" value="1"/>
</dbReference>
<dbReference type="RefSeq" id="WP_091875538.1">
    <property type="nucleotide sequence ID" value="NZ_FOLD01000019.1"/>
</dbReference>
<reference evidence="4" key="1">
    <citation type="submission" date="2016-10" db="EMBL/GenBank/DDBJ databases">
        <authorList>
            <person name="Varghese N."/>
            <person name="Submissions S."/>
        </authorList>
    </citation>
    <scope>NUCLEOTIDE SEQUENCE [LARGE SCALE GENOMIC DNA]</scope>
    <source>
        <strain evidence="4">CGMCC 1.12041</strain>
    </source>
</reference>
<dbReference type="OrthoDB" id="8760083at2"/>
<dbReference type="EMBL" id="FOLD01000019">
    <property type="protein sequence ID" value="SFD22357.1"/>
    <property type="molecule type" value="Genomic_DNA"/>
</dbReference>
<dbReference type="STRING" id="1164594.SAMN05216204_11965"/>